<evidence type="ECO:0000313" key="1">
    <source>
        <dbReference type="EMBL" id="EOO12883.1"/>
    </source>
</evidence>
<dbReference type="EMBL" id="AHDZ01000044">
    <property type="protein sequence ID" value="EOO12883.1"/>
    <property type="molecule type" value="Genomic_DNA"/>
</dbReference>
<dbReference type="AlphaFoldDB" id="R8CMP3"/>
<protein>
    <submittedName>
        <fullName evidence="1">Uncharacterized protein</fullName>
    </submittedName>
</protein>
<dbReference type="Proteomes" id="UP000014003">
    <property type="component" value="Unassembled WGS sequence"/>
</dbReference>
<dbReference type="PATRIC" id="fig|1053205.3.peg.4797"/>
<dbReference type="RefSeq" id="WP_016096767.1">
    <property type="nucleotide sequence ID" value="NZ_KB976148.1"/>
</dbReference>
<dbReference type="HOGENOM" id="CLU_3284390_0_0_9"/>
<evidence type="ECO:0000313" key="2">
    <source>
        <dbReference type="Proteomes" id="UP000014003"/>
    </source>
</evidence>
<gene>
    <name evidence="1" type="ORF">IGA_04745</name>
</gene>
<accession>R8CMP3</accession>
<comment type="caution">
    <text evidence="1">The sequence shown here is derived from an EMBL/GenBank/DDBJ whole genome shotgun (WGS) entry which is preliminary data.</text>
</comment>
<organism evidence="1 2">
    <name type="scientific">Bacillus cereus HuA3-9</name>
    <dbReference type="NCBI Taxonomy" id="1053205"/>
    <lineage>
        <taxon>Bacteria</taxon>
        <taxon>Bacillati</taxon>
        <taxon>Bacillota</taxon>
        <taxon>Bacilli</taxon>
        <taxon>Bacillales</taxon>
        <taxon>Bacillaceae</taxon>
        <taxon>Bacillus</taxon>
        <taxon>Bacillus cereus group</taxon>
    </lineage>
</organism>
<sequence>MSDTKIVYTANEVYKRLGVSGSTQMFVLQHLSQVEYLKFI</sequence>
<proteinExistence type="predicted"/>
<reference evidence="1 2" key="1">
    <citation type="submission" date="2012-12" db="EMBL/GenBank/DDBJ databases">
        <title>The Genome Sequence of Bacillus cereus HuA3-9.</title>
        <authorList>
            <consortium name="The Broad Institute Genome Sequencing Platform"/>
            <consortium name="The Broad Institute Genome Sequencing Center for Infectious Disease"/>
            <person name="Feldgarden M."/>
            <person name="Van der Auwera G.A."/>
            <person name="Mahillon J."/>
            <person name="Duprez V."/>
            <person name="Timmery S."/>
            <person name="Mattelet C."/>
            <person name="Dierick K."/>
            <person name="Sun M."/>
            <person name="Yu Z."/>
            <person name="Zhu L."/>
            <person name="Hu X."/>
            <person name="Shank E.B."/>
            <person name="Swiecicka I."/>
            <person name="Hansen B.M."/>
            <person name="Andrup L."/>
            <person name="Walker B."/>
            <person name="Young S.K."/>
            <person name="Zeng Q."/>
            <person name="Gargeya S."/>
            <person name="Fitzgerald M."/>
            <person name="Haas B."/>
            <person name="Abouelleil A."/>
            <person name="Alvarado L."/>
            <person name="Arachchi H.M."/>
            <person name="Berlin A.M."/>
            <person name="Chapman S.B."/>
            <person name="Dewar J."/>
            <person name="Goldberg J."/>
            <person name="Griggs A."/>
            <person name="Gujja S."/>
            <person name="Hansen M."/>
            <person name="Howarth C."/>
            <person name="Imamovic A."/>
            <person name="Larimer J."/>
            <person name="McCowan C."/>
            <person name="Murphy C."/>
            <person name="Neiman D."/>
            <person name="Pearson M."/>
            <person name="Priest M."/>
            <person name="Roberts A."/>
            <person name="Saif S."/>
            <person name="Shea T."/>
            <person name="Sisk P."/>
            <person name="Sykes S."/>
            <person name="Wortman J."/>
            <person name="Nusbaum C."/>
            <person name="Birren B."/>
        </authorList>
    </citation>
    <scope>NUCLEOTIDE SEQUENCE [LARGE SCALE GENOMIC DNA]</scope>
    <source>
        <strain evidence="1 2">HuA3-9</strain>
    </source>
</reference>
<name>R8CMP3_BACCE</name>